<dbReference type="EMBL" id="BSOU01000023">
    <property type="protein sequence ID" value="GLR77142.1"/>
    <property type="molecule type" value="Genomic_DNA"/>
</dbReference>
<protein>
    <recommendedName>
        <fullName evidence="3">Lipoprotein</fullName>
    </recommendedName>
</protein>
<evidence type="ECO:0008006" key="3">
    <source>
        <dbReference type="Google" id="ProtNLM"/>
    </source>
</evidence>
<evidence type="ECO:0000313" key="1">
    <source>
        <dbReference type="EMBL" id="GLR77142.1"/>
    </source>
</evidence>
<reference evidence="2" key="1">
    <citation type="journal article" date="2019" name="Int. J. Syst. Evol. Microbiol.">
        <title>The Global Catalogue of Microorganisms (GCM) 10K type strain sequencing project: providing services to taxonomists for standard genome sequencing and annotation.</title>
        <authorList>
            <consortium name="The Broad Institute Genomics Platform"/>
            <consortium name="The Broad Institute Genome Sequencing Center for Infectious Disease"/>
            <person name="Wu L."/>
            <person name="Ma J."/>
        </authorList>
    </citation>
    <scope>NUCLEOTIDE SEQUENCE [LARGE SCALE GENOMIC DNA]</scope>
    <source>
        <strain evidence="2">NBRC 105001</strain>
    </source>
</reference>
<proteinExistence type="predicted"/>
<name>A0ABQ6ANS7_9GAMM</name>
<dbReference type="Proteomes" id="UP001156660">
    <property type="component" value="Unassembled WGS sequence"/>
</dbReference>
<keyword evidence="2" id="KW-1185">Reference proteome</keyword>
<accession>A0ABQ6ANS7</accession>
<gene>
    <name evidence="1" type="ORF">GCM10007855_40170</name>
</gene>
<evidence type="ECO:0000313" key="2">
    <source>
        <dbReference type="Proteomes" id="UP001156660"/>
    </source>
</evidence>
<comment type="caution">
    <text evidence="1">The sequence shown here is derived from an EMBL/GenBank/DDBJ whole genome shotgun (WGS) entry which is preliminary data.</text>
</comment>
<sequence length="122" mass="13358">MDINIMQTKCIRYGLITALSLLLTACVAPTLKLVNHVGPITYEGSTEFSSKQTESGLVVVAFRSVHRFLPDTQIDYEECSNVLNSVAKGFPSITWSEANITAHEYNGVTGIANTTCTYTYSN</sequence>
<organism evidence="1 2">
    <name type="scientific">Aliivibrio sifiae</name>
    <dbReference type="NCBI Taxonomy" id="566293"/>
    <lineage>
        <taxon>Bacteria</taxon>
        <taxon>Pseudomonadati</taxon>
        <taxon>Pseudomonadota</taxon>
        <taxon>Gammaproteobacteria</taxon>
        <taxon>Vibrionales</taxon>
        <taxon>Vibrionaceae</taxon>
        <taxon>Aliivibrio</taxon>
    </lineage>
</organism>